<dbReference type="EMBL" id="CAVK010000079">
    <property type="protein sequence ID" value="CCW17450.1"/>
    <property type="molecule type" value="Genomic_DNA"/>
</dbReference>
<evidence type="ECO:0000313" key="1">
    <source>
        <dbReference type="EMBL" id="CCW17450.1"/>
    </source>
</evidence>
<evidence type="ECO:0000313" key="2">
    <source>
        <dbReference type="Proteomes" id="UP000013201"/>
    </source>
</evidence>
<protein>
    <submittedName>
        <fullName evidence="1">Uncharacterized protein</fullName>
    </submittedName>
</protein>
<accession>N1MJR0</accession>
<reference evidence="1 2" key="1">
    <citation type="submission" date="2013-03" db="EMBL/GenBank/DDBJ databases">
        <authorList>
            <person name="Le V."/>
        </authorList>
    </citation>
    <scope>NUCLEOTIDE SEQUENCE [LARGE SCALE GENOMIC DNA]</scope>
    <source>
        <strain evidence="1 2">BiD32</strain>
    </source>
</reference>
<name>N1MJR0_9SPHN</name>
<proteinExistence type="predicted"/>
<reference evidence="2" key="2">
    <citation type="submission" date="2013-04" db="EMBL/GenBank/DDBJ databases">
        <title>Bisphenol A degrading Sphingobium sp. strain BiD32.</title>
        <authorList>
            <person name="Nielsen J.L."/>
            <person name="Zhou N.A."/>
            <person name="Kjeldal H."/>
        </authorList>
    </citation>
    <scope>NUCLEOTIDE SEQUENCE [LARGE SCALE GENOMIC DNA]</scope>
    <source>
        <strain evidence="2">BiD32</strain>
    </source>
</reference>
<comment type="caution">
    <text evidence="1">The sequence shown here is derived from an EMBL/GenBank/DDBJ whole genome shotgun (WGS) entry which is preliminary data.</text>
</comment>
<keyword evidence="2" id="KW-1185">Reference proteome</keyword>
<organism evidence="1 2">
    <name type="scientific">Sphingobium indicum BiD32</name>
    <dbReference type="NCBI Taxonomy" id="1301087"/>
    <lineage>
        <taxon>Bacteria</taxon>
        <taxon>Pseudomonadati</taxon>
        <taxon>Pseudomonadota</taxon>
        <taxon>Alphaproteobacteria</taxon>
        <taxon>Sphingomonadales</taxon>
        <taxon>Sphingomonadaceae</taxon>
        <taxon>Sphingobium</taxon>
    </lineage>
</organism>
<dbReference type="Proteomes" id="UP000013201">
    <property type="component" value="Unassembled WGS sequence"/>
</dbReference>
<gene>
    <name evidence="1" type="ORF">EBBID32_17890</name>
</gene>
<sequence length="51" mass="5538">MSLALSPKAVEIVERVKASKGFTSREAAINAILERIGDDMFLQQEFLAVSG</sequence>
<dbReference type="AlphaFoldDB" id="N1MJR0"/>